<proteinExistence type="predicted"/>
<gene>
    <name evidence="1" type="ORF">SAMN02745163_02823</name>
</gene>
<dbReference type="OrthoDB" id="1633927at2"/>
<protein>
    <recommendedName>
        <fullName evidence="3">DUF2935 domain-containing protein</fullName>
    </recommendedName>
</protein>
<dbReference type="Gene3D" id="1.20.1260.120">
    <property type="entry name" value="Protein of unknown function DUF2935"/>
    <property type="match status" value="1"/>
</dbReference>
<evidence type="ECO:0000313" key="2">
    <source>
        <dbReference type="Proteomes" id="UP000184310"/>
    </source>
</evidence>
<dbReference type="InterPro" id="IPR021328">
    <property type="entry name" value="CotB-like"/>
</dbReference>
<dbReference type="RefSeq" id="WP_072988946.1">
    <property type="nucleotide sequence ID" value="NZ_FQZB01000012.1"/>
</dbReference>
<dbReference type="Proteomes" id="UP000184310">
    <property type="component" value="Unassembled WGS sequence"/>
</dbReference>
<evidence type="ECO:0000313" key="1">
    <source>
        <dbReference type="EMBL" id="SHJ91949.1"/>
    </source>
</evidence>
<sequence length="268" mass="31229">MEQSSIKKLTIFEHQFWLQILGDHARFILNGLSPNETTFIKKADMFISKFDNLLDLSKQKLSNDELDELNTEIYKVALKFREFKLDIINKQLTDKIDISLSSTFINHMVNELDDYILILTALIKESYSHANPIHLHLLWLSDGAGHASIIASNLDITQKQLIKIMRMYSKNFDNMYLKAIEYKGYMRGGLTDFPALNKLNLDVDEIMNSFKEILKELRENVLNKKVLSILPPLSYDHMFREECYYLTKLSFVANINKPNCNPAKERIE</sequence>
<dbReference type="EMBL" id="FQZB01000012">
    <property type="protein sequence ID" value="SHJ91949.1"/>
    <property type="molecule type" value="Genomic_DNA"/>
</dbReference>
<accession>A0A1M6N8A3</accession>
<dbReference type="AlphaFoldDB" id="A0A1M6N8A3"/>
<reference evidence="1 2" key="1">
    <citation type="submission" date="2016-11" db="EMBL/GenBank/DDBJ databases">
        <authorList>
            <person name="Jaros S."/>
            <person name="Januszkiewicz K."/>
            <person name="Wedrychowicz H."/>
        </authorList>
    </citation>
    <scope>NUCLEOTIDE SEQUENCE [LARGE SCALE GENOMIC DNA]</scope>
    <source>
        <strain evidence="1 2">DSM 21758</strain>
    </source>
</reference>
<name>A0A1M6N8A3_9CLOT</name>
<organism evidence="1 2">
    <name type="scientific">Clostridium cavendishii DSM 21758</name>
    <dbReference type="NCBI Taxonomy" id="1121302"/>
    <lineage>
        <taxon>Bacteria</taxon>
        <taxon>Bacillati</taxon>
        <taxon>Bacillota</taxon>
        <taxon>Clostridia</taxon>
        <taxon>Eubacteriales</taxon>
        <taxon>Clostridiaceae</taxon>
        <taxon>Clostridium</taxon>
    </lineage>
</organism>
<dbReference type="STRING" id="1121302.SAMN02745163_02823"/>
<evidence type="ECO:0008006" key="3">
    <source>
        <dbReference type="Google" id="ProtNLM"/>
    </source>
</evidence>
<dbReference type="SUPFAM" id="SSF158430">
    <property type="entry name" value="Bacillus cereus metalloprotein-like"/>
    <property type="match status" value="2"/>
</dbReference>
<dbReference type="Pfam" id="PF11155">
    <property type="entry name" value="DUF2935"/>
    <property type="match status" value="2"/>
</dbReference>
<keyword evidence="2" id="KW-1185">Reference proteome</keyword>